<sequence length="414" mass="45727">MEDKKLLSTSSPEGIQIASKITPERLANLLIRKGPLPIRHITNQLSLEVQGFNQLSLSKQRRLIMAAMEQTDTANNVVFEKIGWGQWAVRKVDSDYIVTEGTDPDNNSTMDSKMSSSPGNVGNEEKQINVNDLRKQPNLKLGWSKKKDRRESITNNKSNLHNVKLPNEKLSTSAIVSDSEEDSDDDIDDIEEDAIEDAIEESSSEEESSGSDDLFKFDHELESKRSPPIKFANRVPLKLSPPPNNINSGSRRKSSSSSVVKNTNYKQIFNRSRLNSLDNLDNYIISSAKNSNLSFNSPPPPPPAIAMQNISGSPLSSWSSNNYGNSPSNGDMIHNRRKSSFNESNIRSTLSSSIPSSVATPSNSHILLNKSHENSLSDTDEEDWATIGAESLRQNNLDSDETKAALALVDLMSV</sequence>
<evidence type="ECO:0000313" key="1">
    <source>
        <dbReference type="EMBL" id="CAH6720954.1"/>
    </source>
</evidence>
<keyword evidence="2" id="KW-1185">Reference proteome</keyword>
<name>A0ACA9Y8D6_9ASCO</name>
<protein>
    <submittedName>
        <fullName evidence="1">Uncharacterized protein</fullName>
    </submittedName>
</protein>
<dbReference type="Proteomes" id="UP001152531">
    <property type="component" value="Unassembled WGS sequence"/>
</dbReference>
<evidence type="ECO:0000313" key="2">
    <source>
        <dbReference type="Proteomes" id="UP001152531"/>
    </source>
</evidence>
<accession>A0ACA9Y8D6</accession>
<proteinExistence type="predicted"/>
<dbReference type="EMBL" id="CALSDN010000005">
    <property type="protein sequence ID" value="CAH6720954.1"/>
    <property type="molecule type" value="Genomic_DNA"/>
</dbReference>
<comment type="caution">
    <text evidence="1">The sequence shown here is derived from an EMBL/GenBank/DDBJ whole genome shotgun (WGS) entry which is preliminary data.</text>
</comment>
<reference evidence="1" key="1">
    <citation type="submission" date="2022-06" db="EMBL/GenBank/DDBJ databases">
        <authorList>
            <person name="Legras J.-L."/>
            <person name="Devillers H."/>
            <person name="Grondin C."/>
        </authorList>
    </citation>
    <scope>NUCLEOTIDE SEQUENCE</scope>
    <source>
        <strain evidence="1">CLIB 1444</strain>
    </source>
</reference>
<gene>
    <name evidence="1" type="ORF">CLIB1444_05S00364</name>
</gene>
<organism evidence="1 2">
    <name type="scientific">[Candida] jaroonii</name>
    <dbReference type="NCBI Taxonomy" id="467808"/>
    <lineage>
        <taxon>Eukaryota</taxon>
        <taxon>Fungi</taxon>
        <taxon>Dikarya</taxon>
        <taxon>Ascomycota</taxon>
        <taxon>Saccharomycotina</taxon>
        <taxon>Pichiomycetes</taxon>
        <taxon>Debaryomycetaceae</taxon>
        <taxon>Yamadazyma</taxon>
    </lineage>
</organism>